<dbReference type="SMART" id="SM01036">
    <property type="entry name" value="BP28CT"/>
    <property type="match status" value="1"/>
</dbReference>
<dbReference type="OMA" id="GEPFDRY"/>
<dbReference type="OrthoDB" id="31183at2759"/>
<dbReference type="InterPro" id="IPR011989">
    <property type="entry name" value="ARM-like"/>
</dbReference>
<dbReference type="Gene3D" id="1.25.10.10">
    <property type="entry name" value="Leucine-rich Repeat Variant"/>
    <property type="match status" value="3"/>
</dbReference>
<name>A0A1Y2FQS3_PROLT</name>
<organism evidence="10 11">
    <name type="scientific">Protomyces lactucae-debilis</name>
    <dbReference type="NCBI Taxonomy" id="2754530"/>
    <lineage>
        <taxon>Eukaryota</taxon>
        <taxon>Fungi</taxon>
        <taxon>Dikarya</taxon>
        <taxon>Ascomycota</taxon>
        <taxon>Taphrinomycotina</taxon>
        <taxon>Taphrinomycetes</taxon>
        <taxon>Taphrinales</taxon>
        <taxon>Protomycetaceae</taxon>
        <taxon>Protomyces</taxon>
    </lineage>
</organism>
<keyword evidence="4 8" id="KW-0690">Ribosome biogenesis</keyword>
<dbReference type="GO" id="GO:0030515">
    <property type="term" value="F:snoRNA binding"/>
    <property type="evidence" value="ECO:0007669"/>
    <property type="project" value="TreeGrafter"/>
</dbReference>
<evidence type="ECO:0000259" key="9">
    <source>
        <dbReference type="SMART" id="SM01036"/>
    </source>
</evidence>
<evidence type="ECO:0000313" key="10">
    <source>
        <dbReference type="EMBL" id="ORY86341.1"/>
    </source>
</evidence>
<evidence type="ECO:0000256" key="2">
    <source>
        <dbReference type="ARBA" id="ARBA00010559"/>
    </source>
</evidence>
<gene>
    <name evidence="10" type="ORF">BCR37DRAFT_376917</name>
</gene>
<dbReference type="Pfam" id="PF12397">
    <property type="entry name" value="U3snoRNP10"/>
    <property type="match status" value="1"/>
</dbReference>
<evidence type="ECO:0000256" key="1">
    <source>
        <dbReference type="ARBA" id="ARBA00004604"/>
    </source>
</evidence>
<evidence type="ECO:0000256" key="3">
    <source>
        <dbReference type="ARBA" id="ARBA00015399"/>
    </source>
</evidence>
<sequence length="1651" mass="181628">MATSLAQQLAGIRANAAVQNINFQKRKKLPSLLFSPSEAADQDIDQVFAIAANGFEELASIQPALRSFERTLFAEDAKLIDRATQTRAQNDKLEAKIRSFLDQAAPYFLLRPTQKCLEWLVRRFDVCFTLPEYLILTFMPFHSTPTFAKLLSILELPPQWAFLGASKKSMDPPALSLLVKACCATPTMLTLLIEHVWARVQTNREHSRQVGLYADVCVRAIAHQRDCNIAEEDIVSRFLPVAGEALGLREHPEFQIANYMVIAVLSARASLSGDVVAVVMQKIVSGFSDQSKRSALICLAQLVQQQEGFHALAEGVASHLFTQDVLDLCKQFSADKLMTSFALSLCVSRTPASVEEVGRLLSSGLMTRAETVFVLQAVAKQVLESAELTDYRASVSKLLEDTHLLKFFATAVGDKVADVELALQMTLTKPEPMSIDVAPVPQIEETFSLPVLGDEETWLSLLDARKLLNDLVAPGQLAKTLAQVDDKISFLARVSLSANEVTLQVEALRQLASMVSSSKDDMQGLLPILICLLSSKSEQVRTATFAVIELIRPPKTKRIWGIDDLYGPHSADLKWLSASEVQHFLQVLLTEKHACLLDHKVIYKTVGNAMQTHGHKGKDLAHRTTTLHWLASHILHAPLAKIVLKLLLCFDKTPEPTSAKTRAVSQRLEEVINDASPIAAQCRLELIDATVIHRLLIRQVVASETGALQLLLKLVHDQNDVFGPPAIIWLASLYPSMKREYKADFVRSLVNGIVDGPSQVSRQANATIDQVDLTTDLLAELINDVDIEPLTAQAKRLKTTADSPDIALRRFTSLLEVVERHEPQQHALLLPLLFSKLNDLVVAEADSDVSVSFTEQLLLSCMLPMVSTENAKDCRVDILISCIRGSSSPQVHNRALLLVAALAEAAPEQVLHGVMPIFTFMGANLLRQDDGFSAHVIETTIQHVVPPLLASLGSKAEDRILGASGILQSFVDAFPHVPKHRRPKLFVTLVQTLGEEQFLAPLLAVFAQKRAEIPARQKPAPGVESAAAYLDFCLLLLRQFRAPVQLEALQALSEICRQVPDEAPDVPEPSLLSHVNVDLNKLRTSLVKVIAAHLSSKKVRSELEVAPQEPFAKLVESLLMLCDEVEAEAADTALDALDRAITLLPAPLFVSVVQDLLLKSESMQVKALEMIAARGSADMPTLVGKVAGLVSDGPLLCSALETLSTLGRRFGKQEPGIFVPVAEAVVSLETTDMLAKIQAVDTTTTLAVVLGPRILPFLPRFMPQVLEQLTSISKEEDADLLPLATCSLLESLVKTIPSFMTSYTAPIMQRAADFHLATDELANEKKSLLSTLATSMPTRNVLGAISTAWTAYGKVANKKSFVALIAVLEETIEQSTRQFVTGSSKEILSLFLQALDIRGQSKSWDVKGIEQVEKKTIAALLKVVLKLNDTTFRPLFLKLKGWAFTGTDQPAASLARQITFFNFMVQFTSTFKGIILNYYNYLLEDMIELLQSQPNRKLWVGVVSSLTLAFRHDTQEHWKNVLAGDKAEQLINLLVSQLDAASTYPSQIAVPAIVELTSALQGSEQFTKHLNTRVLARFRHEDAQVRLSAVSCENQLCAKLGEEWLAHVPQLIPFIAEALEDEDERVERMASSLAITIEGFLGESLDKYLKV</sequence>
<dbReference type="GO" id="GO:0034455">
    <property type="term" value="C:t-UTP complex"/>
    <property type="evidence" value="ECO:0007669"/>
    <property type="project" value="TreeGrafter"/>
</dbReference>
<feature type="domain" description="BP28 C-terminal" evidence="9">
    <location>
        <begin position="1377"/>
        <end position="1517"/>
    </location>
</feature>
<dbReference type="STRING" id="56484.A0A1Y2FQS3"/>
<protein>
    <recommendedName>
        <fullName evidence="3 8">U3 small nucleolar RNA-associated protein 10</fullName>
    </recommendedName>
</protein>
<accession>A0A1Y2FQS3</accession>
<dbReference type="SUPFAM" id="SSF48371">
    <property type="entry name" value="ARM repeat"/>
    <property type="match status" value="1"/>
</dbReference>
<dbReference type="PANTHER" id="PTHR13457">
    <property type="entry name" value="BAP28"/>
    <property type="match status" value="1"/>
</dbReference>
<dbReference type="PANTHER" id="PTHR13457:SF1">
    <property type="entry name" value="HEAT REPEAT-CONTAINING PROTEIN 1"/>
    <property type="match status" value="1"/>
</dbReference>
<dbReference type="InterPro" id="IPR012954">
    <property type="entry name" value="BP28_C_dom"/>
</dbReference>
<comment type="similarity">
    <text evidence="2 8">Belongs to the HEATR1/UTP10 family.</text>
</comment>
<dbReference type="GeneID" id="63785294"/>
<dbReference type="Proteomes" id="UP000193685">
    <property type="component" value="Unassembled WGS sequence"/>
</dbReference>
<dbReference type="InterPro" id="IPR022125">
    <property type="entry name" value="U3snoRNP10_N"/>
</dbReference>
<evidence type="ECO:0000256" key="8">
    <source>
        <dbReference type="RuleBase" id="RU367065"/>
    </source>
</evidence>
<dbReference type="EMBL" id="MCFI01000003">
    <property type="protein sequence ID" value="ORY86341.1"/>
    <property type="molecule type" value="Genomic_DNA"/>
</dbReference>
<keyword evidence="6 8" id="KW-0539">Nucleus</keyword>
<evidence type="ECO:0000313" key="11">
    <source>
        <dbReference type="Proteomes" id="UP000193685"/>
    </source>
</evidence>
<evidence type="ECO:0000256" key="7">
    <source>
        <dbReference type="ARBA" id="ARBA00023274"/>
    </source>
</evidence>
<dbReference type="Pfam" id="PF23243">
    <property type="entry name" value="HEAT_HEATR1"/>
    <property type="match status" value="1"/>
</dbReference>
<reference evidence="10 11" key="1">
    <citation type="submission" date="2016-07" db="EMBL/GenBank/DDBJ databases">
        <title>Pervasive Adenine N6-methylation of Active Genes in Fungi.</title>
        <authorList>
            <consortium name="DOE Joint Genome Institute"/>
            <person name="Mondo S.J."/>
            <person name="Dannebaum R.O."/>
            <person name="Kuo R.C."/>
            <person name="Labutti K."/>
            <person name="Haridas S."/>
            <person name="Kuo A."/>
            <person name="Salamov A."/>
            <person name="Ahrendt S.R."/>
            <person name="Lipzen A."/>
            <person name="Sullivan W."/>
            <person name="Andreopoulos W.B."/>
            <person name="Clum A."/>
            <person name="Lindquist E."/>
            <person name="Daum C."/>
            <person name="Ramamoorthy G.K."/>
            <person name="Gryganskyi A."/>
            <person name="Culley D."/>
            <person name="Magnuson J.K."/>
            <person name="James T.Y."/>
            <person name="O'Malley M.A."/>
            <person name="Stajich J.E."/>
            <person name="Spatafora J.W."/>
            <person name="Visel A."/>
            <person name="Grigoriev I.V."/>
        </authorList>
    </citation>
    <scope>NUCLEOTIDE SEQUENCE [LARGE SCALE GENOMIC DNA]</scope>
    <source>
        <strain evidence="10 11">12-1054</strain>
    </source>
</reference>
<keyword evidence="7 8" id="KW-0687">Ribonucleoprotein</keyword>
<dbReference type="GO" id="GO:0000462">
    <property type="term" value="P:maturation of SSU-rRNA from tricistronic rRNA transcript (SSU-rRNA, 5.8S rRNA, LSU-rRNA)"/>
    <property type="evidence" value="ECO:0007669"/>
    <property type="project" value="TreeGrafter"/>
</dbReference>
<dbReference type="GO" id="GO:0032040">
    <property type="term" value="C:small-subunit processome"/>
    <property type="evidence" value="ECO:0007669"/>
    <property type="project" value="TreeGrafter"/>
</dbReference>
<dbReference type="GO" id="GO:0045943">
    <property type="term" value="P:positive regulation of transcription by RNA polymerase I"/>
    <property type="evidence" value="ECO:0007669"/>
    <property type="project" value="TreeGrafter"/>
</dbReference>
<dbReference type="GO" id="GO:0030686">
    <property type="term" value="C:90S preribosome"/>
    <property type="evidence" value="ECO:0007669"/>
    <property type="project" value="TreeGrafter"/>
</dbReference>
<comment type="caution">
    <text evidence="10">The sequence shown here is derived from an EMBL/GenBank/DDBJ whole genome shotgun (WGS) entry which is preliminary data.</text>
</comment>
<comment type="subcellular location">
    <subcellularLocation>
        <location evidence="1 8">Nucleus</location>
        <location evidence="1 8">Nucleolus</location>
    </subcellularLocation>
</comment>
<keyword evidence="11" id="KW-1185">Reference proteome</keyword>
<comment type="function">
    <text evidence="8">Involved in nucleolar processing of pre-18S ribosomal RNA.</text>
</comment>
<comment type="subunit">
    <text evidence="8">Component of the ribosomal small subunit (SSU) processome.</text>
</comment>
<dbReference type="InterPro" id="IPR016024">
    <property type="entry name" value="ARM-type_fold"/>
</dbReference>
<dbReference type="Pfam" id="PF08146">
    <property type="entry name" value="BP28CT"/>
    <property type="match status" value="1"/>
</dbReference>
<dbReference type="InterPro" id="IPR040191">
    <property type="entry name" value="UTP10"/>
</dbReference>
<dbReference type="RefSeq" id="XP_040727523.1">
    <property type="nucleotide sequence ID" value="XM_040868695.1"/>
</dbReference>
<dbReference type="InterPro" id="IPR056473">
    <property type="entry name" value="HEAT_Utp10/HEAT1"/>
</dbReference>
<evidence type="ECO:0000256" key="4">
    <source>
        <dbReference type="ARBA" id="ARBA00022517"/>
    </source>
</evidence>
<proteinExistence type="inferred from homology"/>
<evidence type="ECO:0000256" key="6">
    <source>
        <dbReference type="ARBA" id="ARBA00023242"/>
    </source>
</evidence>
<evidence type="ECO:0000256" key="5">
    <source>
        <dbReference type="ARBA" id="ARBA00022552"/>
    </source>
</evidence>
<keyword evidence="5 8" id="KW-0698">rRNA processing</keyword>